<accession>A0A5Q0P6J6</accession>
<dbReference type="InterPro" id="IPR036869">
    <property type="entry name" value="J_dom_sf"/>
</dbReference>
<protein>
    <submittedName>
        <fullName evidence="3">Molecular chaperone DnaJ</fullName>
    </submittedName>
</protein>
<evidence type="ECO:0000256" key="1">
    <source>
        <dbReference type="ARBA" id="ARBA00023186"/>
    </source>
</evidence>
<dbReference type="Proteomes" id="UP000327478">
    <property type="component" value="Chromosome"/>
</dbReference>
<proteinExistence type="predicted"/>
<dbReference type="Proteomes" id="UP000480556">
    <property type="component" value="Unassembled WGS sequence"/>
</dbReference>
<feature type="region of interest" description="Disordered" evidence="2">
    <location>
        <begin position="131"/>
        <end position="156"/>
    </location>
</feature>
<keyword evidence="1" id="KW-0143">Chaperone</keyword>
<evidence type="ECO:0000313" key="6">
    <source>
        <dbReference type="Proteomes" id="UP000480556"/>
    </source>
</evidence>
<keyword evidence="5" id="KW-1185">Reference proteome</keyword>
<dbReference type="RefSeq" id="WP_153373349.1">
    <property type="nucleotide sequence ID" value="NZ_CP045650.1"/>
</dbReference>
<organism evidence="3 6">
    <name type="scientific">Acinetobacter wanghuae</name>
    <dbReference type="NCBI Taxonomy" id="2662362"/>
    <lineage>
        <taxon>Bacteria</taxon>
        <taxon>Pseudomonadati</taxon>
        <taxon>Pseudomonadota</taxon>
        <taxon>Gammaproteobacteria</taxon>
        <taxon>Moraxellales</taxon>
        <taxon>Moraxellaceae</taxon>
        <taxon>Acinetobacter</taxon>
    </lineage>
</organism>
<dbReference type="SUPFAM" id="SSF46565">
    <property type="entry name" value="Chaperone J-domain"/>
    <property type="match status" value="1"/>
</dbReference>
<dbReference type="AlphaFoldDB" id="A0A5Q0P6J6"/>
<sequence>MSFALKTTPPTILEVSPQHPKLNRLIDEIEQQKQLLLAWQSAKDEIRTYSLKALIPTYCELYSTLYEQMQTLWNSLSCYDLSKSDTVVVEDKIQTLARLLQGSHLLTQKQVDEVEKMHAYYVQANEYDKKKTKRKNSATIDEPDNETVQGGDELEDWNSDQYQQEREQAKLKRQQAKQAQAEKLVNQSLKTVYLKIASIIHPDREPDESKKAEKTELLQRANEAYEQEDLFFLLKLQLEVEQSKNGSNKGLSAEQVKFYQQALEAQSQSLKKQIQELIDSLLWSTKAKIAVQKSKGQLNIEQLYKQIDADVSAVKQQLKAEKQRLSFMGKESGLEMLLEHQVL</sequence>
<evidence type="ECO:0000313" key="3">
    <source>
        <dbReference type="EMBL" id="MQW92300.1"/>
    </source>
</evidence>
<evidence type="ECO:0000256" key="2">
    <source>
        <dbReference type="SAM" id="MobiDB-lite"/>
    </source>
</evidence>
<name>A0A5Q0P6J6_9GAMM</name>
<dbReference type="Gene3D" id="1.10.287.110">
    <property type="entry name" value="DnaJ domain"/>
    <property type="match status" value="1"/>
</dbReference>
<evidence type="ECO:0000313" key="5">
    <source>
        <dbReference type="Proteomes" id="UP000327478"/>
    </source>
</evidence>
<dbReference type="EMBL" id="WITK01000011">
    <property type="protein sequence ID" value="MQW92300.1"/>
    <property type="molecule type" value="Genomic_DNA"/>
</dbReference>
<evidence type="ECO:0000313" key="4">
    <source>
        <dbReference type="EMBL" id="QGA12283.1"/>
    </source>
</evidence>
<dbReference type="EMBL" id="CP045650">
    <property type="protein sequence ID" value="QGA12283.1"/>
    <property type="molecule type" value="Genomic_DNA"/>
</dbReference>
<gene>
    <name evidence="4" type="ORF">GFH30_03605</name>
    <name evidence="3" type="ORF">GHJ48_07830</name>
</gene>
<reference evidence="5 6" key="1">
    <citation type="submission" date="2019-10" db="EMBL/GenBank/DDBJ databases">
        <authorList>
            <person name="Dong K."/>
        </authorList>
    </citation>
    <scope>NUCLEOTIDE SEQUENCE [LARGE SCALE GENOMIC DNA]</scope>
    <source>
        <strain evidence="4">Dk386</strain>
        <strain evidence="5">dk386</strain>
        <strain evidence="3">Dk771</strain>
        <strain evidence="6">dk771</strain>
    </source>
</reference>